<accession>A0A1N7KXK8</accession>
<evidence type="ECO:0000256" key="9">
    <source>
        <dbReference type="SAM" id="Phobius"/>
    </source>
</evidence>
<evidence type="ECO:0000256" key="4">
    <source>
        <dbReference type="ARBA" id="ARBA00022544"/>
    </source>
</evidence>
<name>A0A1N7KXK8_9BACL</name>
<organism evidence="10 11">
    <name type="scientific">Alicyclobacillus vulcanalis</name>
    <dbReference type="NCBI Taxonomy" id="252246"/>
    <lineage>
        <taxon>Bacteria</taxon>
        <taxon>Bacillati</taxon>
        <taxon>Bacillota</taxon>
        <taxon>Bacilli</taxon>
        <taxon>Bacillales</taxon>
        <taxon>Alicyclobacillaceae</taxon>
        <taxon>Alicyclobacillus</taxon>
    </lineage>
</organism>
<dbReference type="GO" id="GO:0009847">
    <property type="term" value="P:spore germination"/>
    <property type="evidence" value="ECO:0007669"/>
    <property type="project" value="InterPro"/>
</dbReference>
<keyword evidence="7 9" id="KW-0472">Membrane</keyword>
<dbReference type="PANTHER" id="PTHR34975:SF2">
    <property type="entry name" value="SPORE GERMINATION PROTEIN A2"/>
    <property type="match status" value="1"/>
</dbReference>
<feature type="transmembrane region" description="Helical" evidence="9">
    <location>
        <begin position="92"/>
        <end position="110"/>
    </location>
</feature>
<dbReference type="RefSeq" id="WP_076345155.1">
    <property type="nucleotide sequence ID" value="NZ_FTOO01000002.1"/>
</dbReference>
<comment type="subcellular location">
    <subcellularLocation>
        <location evidence="1">Membrane</location>
        <topology evidence="1">Multi-pass membrane protein</topology>
    </subcellularLocation>
</comment>
<dbReference type="InterPro" id="IPR004761">
    <property type="entry name" value="Spore_GerAB"/>
</dbReference>
<feature type="transmembrane region" description="Helical" evidence="9">
    <location>
        <begin position="336"/>
        <end position="360"/>
    </location>
</feature>
<evidence type="ECO:0000256" key="6">
    <source>
        <dbReference type="ARBA" id="ARBA00022989"/>
    </source>
</evidence>
<dbReference type="AlphaFoldDB" id="A0A1N7KXK8"/>
<evidence type="ECO:0000313" key="11">
    <source>
        <dbReference type="Proteomes" id="UP000186156"/>
    </source>
</evidence>
<sequence>MNGRNERLHNLSAFQATALFSSSFLPVMFWIYPTVAVHYARLDAQWALLCTILIAIFISWVHGRLNDRFPNMTGPDFACLVWGRWLGKALSALYVPVYLLFLGVSLYFAISLMKYFFPLTMRMWLAMAIMAVAWRGAWCGVETMGRASAIVHPLTFAGILASFGAILANADQPLIPISFTSVGLTASGVYHLLPLYLGMDLILIVNPYYRHRRGKSEWFPVIATAIGGIVVLLVFFSIVVNLGFTPTERLAYPVQVVIQLIRLRGFLVERLGIVIIILSVAYTTLFLGNHIWALSTTVTRIVGASDHKFRPFTFFVAPSIFAISQIIATTMQARDIITVVLAPASWVVVVAIPIATYLMAIARGVRTDTREEIQPQGRARSARQRKKARAR</sequence>
<evidence type="ECO:0000256" key="2">
    <source>
        <dbReference type="ARBA" id="ARBA00007998"/>
    </source>
</evidence>
<feature type="transmembrane region" description="Helical" evidence="9">
    <location>
        <begin position="221"/>
        <end position="244"/>
    </location>
</feature>
<keyword evidence="3" id="KW-0813">Transport</keyword>
<evidence type="ECO:0000256" key="8">
    <source>
        <dbReference type="SAM" id="MobiDB-lite"/>
    </source>
</evidence>
<dbReference type="GO" id="GO:0016020">
    <property type="term" value="C:membrane"/>
    <property type="evidence" value="ECO:0007669"/>
    <property type="project" value="UniProtKB-SubCell"/>
</dbReference>
<dbReference type="PANTHER" id="PTHR34975">
    <property type="entry name" value="SPORE GERMINATION PROTEIN A2"/>
    <property type="match status" value="1"/>
</dbReference>
<dbReference type="Pfam" id="PF03845">
    <property type="entry name" value="Spore_permease"/>
    <property type="match status" value="1"/>
</dbReference>
<feature type="transmembrane region" description="Helical" evidence="9">
    <location>
        <begin position="149"/>
        <end position="168"/>
    </location>
</feature>
<evidence type="ECO:0000256" key="1">
    <source>
        <dbReference type="ARBA" id="ARBA00004141"/>
    </source>
</evidence>
<keyword evidence="4" id="KW-0309">Germination</keyword>
<protein>
    <submittedName>
        <fullName evidence="10">Spore germination protein</fullName>
    </submittedName>
</protein>
<evidence type="ECO:0000313" key="10">
    <source>
        <dbReference type="EMBL" id="SIS66325.1"/>
    </source>
</evidence>
<feature type="transmembrane region" description="Helical" evidence="9">
    <location>
        <begin position="12"/>
        <end position="32"/>
    </location>
</feature>
<feature type="transmembrane region" description="Helical" evidence="9">
    <location>
        <begin position="188"/>
        <end position="209"/>
    </location>
</feature>
<keyword evidence="11" id="KW-1185">Reference proteome</keyword>
<feature type="transmembrane region" description="Helical" evidence="9">
    <location>
        <begin position="44"/>
        <end position="62"/>
    </location>
</feature>
<dbReference type="STRING" id="252246.SAMN05421799_102257"/>
<gene>
    <name evidence="10" type="ORF">SAMN05421799_102257</name>
</gene>
<evidence type="ECO:0000256" key="5">
    <source>
        <dbReference type="ARBA" id="ARBA00022692"/>
    </source>
</evidence>
<keyword evidence="5 9" id="KW-0812">Transmembrane</keyword>
<dbReference type="OrthoDB" id="2078716at2"/>
<dbReference type="EMBL" id="FTOO01000002">
    <property type="protein sequence ID" value="SIS66325.1"/>
    <property type="molecule type" value="Genomic_DNA"/>
</dbReference>
<feature type="transmembrane region" description="Helical" evidence="9">
    <location>
        <begin position="116"/>
        <end position="137"/>
    </location>
</feature>
<evidence type="ECO:0000256" key="7">
    <source>
        <dbReference type="ARBA" id="ARBA00023136"/>
    </source>
</evidence>
<keyword evidence="6 9" id="KW-1133">Transmembrane helix</keyword>
<feature type="transmembrane region" description="Helical" evidence="9">
    <location>
        <begin position="271"/>
        <end position="292"/>
    </location>
</feature>
<reference evidence="11" key="1">
    <citation type="submission" date="2017-01" db="EMBL/GenBank/DDBJ databases">
        <authorList>
            <person name="Varghese N."/>
            <person name="Submissions S."/>
        </authorList>
    </citation>
    <scope>NUCLEOTIDE SEQUENCE [LARGE SCALE GENOMIC DNA]</scope>
    <source>
        <strain evidence="11">DSM 16176</strain>
    </source>
</reference>
<feature type="transmembrane region" description="Helical" evidence="9">
    <location>
        <begin position="312"/>
        <end position="330"/>
    </location>
</feature>
<feature type="region of interest" description="Disordered" evidence="8">
    <location>
        <begin position="372"/>
        <end position="391"/>
    </location>
</feature>
<evidence type="ECO:0000256" key="3">
    <source>
        <dbReference type="ARBA" id="ARBA00022448"/>
    </source>
</evidence>
<dbReference type="Proteomes" id="UP000186156">
    <property type="component" value="Unassembled WGS sequence"/>
</dbReference>
<feature type="compositionally biased region" description="Basic residues" evidence="8">
    <location>
        <begin position="380"/>
        <end position="391"/>
    </location>
</feature>
<comment type="similarity">
    <text evidence="2">Belongs to the amino acid-polyamine-organocation (APC) superfamily. Spore germination protein (SGP) (TC 2.A.3.9) family.</text>
</comment>
<proteinExistence type="inferred from homology"/>